<sequence length="311" mass="33847">MRKTRIGLVLALSSALFFAPIAAIATAQPAGFCASVSCQSEFKQLERMANNGSGEAATIVAVAYARGEGVEQDIKKARRHIKKAVSWDEPMALHQMASWLRQGFIFEQDIARADELLERAARAEFAPALTDKAKLLLAQDIPQADKEAVALLELANEQFYKPAQYLLAQLLVSGVGIESDLARAGVIYKNLALESYADSRQRLDEIINALEQISAQPEPELVALVQPVLTNLKQIDDIEVIEVRGEQFDANSELSNIVSQLNSLNIYYRGNTGSRIPGNLCGRGASMCSVAFDRKTDADFGATTVGELMGQ</sequence>
<evidence type="ECO:0000256" key="1">
    <source>
        <dbReference type="SAM" id="SignalP"/>
    </source>
</evidence>
<dbReference type="InterPro" id="IPR052748">
    <property type="entry name" value="ISR_Activator"/>
</dbReference>
<evidence type="ECO:0000313" key="2">
    <source>
        <dbReference type="EMBL" id="MBV2128628.1"/>
    </source>
</evidence>
<keyword evidence="1" id="KW-0732">Signal</keyword>
<accession>A0ABS6MIJ1</accession>
<gene>
    <name evidence="2" type="ORF">KQY15_05910</name>
</gene>
<feature type="chain" id="PRO_5047133746" evidence="1">
    <location>
        <begin position="28"/>
        <end position="311"/>
    </location>
</feature>
<dbReference type="InterPro" id="IPR006597">
    <property type="entry name" value="Sel1-like"/>
</dbReference>
<organism evidence="2 3">
    <name type="scientific">Arsukibacterium indicum</name>
    <dbReference type="NCBI Taxonomy" id="2848612"/>
    <lineage>
        <taxon>Bacteria</taxon>
        <taxon>Pseudomonadati</taxon>
        <taxon>Pseudomonadota</taxon>
        <taxon>Gammaproteobacteria</taxon>
        <taxon>Chromatiales</taxon>
        <taxon>Chromatiaceae</taxon>
        <taxon>Arsukibacterium</taxon>
    </lineage>
</organism>
<name>A0ABS6MIJ1_9GAMM</name>
<proteinExistence type="predicted"/>
<comment type="caution">
    <text evidence="2">The sequence shown here is derived from an EMBL/GenBank/DDBJ whole genome shotgun (WGS) entry which is preliminary data.</text>
</comment>
<dbReference type="PANTHER" id="PTHR45011">
    <property type="entry name" value="DAP3-BINDING CELL DEATH ENHANCER 1"/>
    <property type="match status" value="1"/>
</dbReference>
<dbReference type="RefSeq" id="WP_217668178.1">
    <property type="nucleotide sequence ID" value="NZ_JAHRID010000002.1"/>
</dbReference>
<dbReference type="PANTHER" id="PTHR45011:SF1">
    <property type="entry name" value="DAP3-BINDING CELL DEATH ENHANCER 1"/>
    <property type="match status" value="1"/>
</dbReference>
<keyword evidence="3" id="KW-1185">Reference proteome</keyword>
<evidence type="ECO:0000313" key="3">
    <source>
        <dbReference type="Proteomes" id="UP000704611"/>
    </source>
</evidence>
<protein>
    <submittedName>
        <fullName evidence="2">Sel1 repeat family protein</fullName>
    </submittedName>
</protein>
<dbReference type="Pfam" id="PF08238">
    <property type="entry name" value="Sel1"/>
    <property type="match status" value="3"/>
</dbReference>
<reference evidence="2 3" key="1">
    <citation type="submission" date="2021-06" db="EMBL/GenBank/DDBJ databases">
        <title>Rheinheimera indica sp. nov., isolated from deep-sea sediment.</title>
        <authorList>
            <person name="Wang Z."/>
            <person name="Zhang X.-Y."/>
        </authorList>
    </citation>
    <scope>NUCLEOTIDE SEQUENCE [LARGE SCALE GENOMIC DNA]</scope>
    <source>
        <strain evidence="2 3">SM2107</strain>
    </source>
</reference>
<dbReference type="Proteomes" id="UP000704611">
    <property type="component" value="Unassembled WGS sequence"/>
</dbReference>
<dbReference type="SMART" id="SM00671">
    <property type="entry name" value="SEL1"/>
    <property type="match status" value="3"/>
</dbReference>
<dbReference type="EMBL" id="JAHRID010000002">
    <property type="protein sequence ID" value="MBV2128628.1"/>
    <property type="molecule type" value="Genomic_DNA"/>
</dbReference>
<feature type="signal peptide" evidence="1">
    <location>
        <begin position="1"/>
        <end position="27"/>
    </location>
</feature>